<dbReference type="PANTHER" id="PTHR10037">
    <property type="entry name" value="VOLTAGE-GATED CATION CHANNEL CALCIUM AND SODIUM"/>
    <property type="match status" value="1"/>
</dbReference>
<name>A0ABD3Q686_9STRA</name>
<evidence type="ECO:0000256" key="5">
    <source>
        <dbReference type="SAM" id="MobiDB-lite"/>
    </source>
</evidence>
<keyword evidence="2 6" id="KW-0812">Transmembrane</keyword>
<evidence type="ECO:0000256" key="3">
    <source>
        <dbReference type="ARBA" id="ARBA00022989"/>
    </source>
</evidence>
<evidence type="ECO:0000256" key="2">
    <source>
        <dbReference type="ARBA" id="ARBA00022692"/>
    </source>
</evidence>
<dbReference type="Gene3D" id="1.20.120.350">
    <property type="entry name" value="Voltage-gated potassium channels. Chain C"/>
    <property type="match status" value="2"/>
</dbReference>
<dbReference type="AlphaFoldDB" id="A0ABD3Q686"/>
<feature type="transmembrane region" description="Helical" evidence="6">
    <location>
        <begin position="166"/>
        <end position="186"/>
    </location>
</feature>
<feature type="transmembrane region" description="Helical" evidence="6">
    <location>
        <begin position="601"/>
        <end position="623"/>
    </location>
</feature>
<sequence>MIMPSEKRQTTLSRRRLNTFDRLSQSQRLFFINRNKPPDKVPVTQVVEGVAEDISENDKESTDAPEPPPCTGGLQIDTALSNEENVQLGTNNHRSNLVISPHKHDDSGSLQEIKPRKVSFGRSLSNMSEQFVENMNHIKENPLVRELYRFRKQIGCIVNNNKVQGFILALIVINAIMMGVATFPFVKNNPDVSEKFETIDEIFLIIFTIESAMQLTYHGLSLFKDAWLVFDLTIVALSWALVGMKVFRAFRIFRALRLVGRIDVMRNLIHALISVLPNLTGILLLLFLVFYIFAVMFTQLYKDVSNEYPHQRQYFVELPETFFSLFQMMTLDGWKNIYMQAYEEYWWSWIIFIAFIVVTAFVFANLIIAVICDAVHVLGEDDVAGLIGFEEDEVTNAGRYRNSFELSRGFGSSTIDRLREMEAQLDQIVLMKDDLMMAMDVLVIHSGNEAHQARPFCVGEDATHQNYEGHLLSSADILLITDGDSRSESESVDHHLNGLSLSPRNGHLDSTPDQTEEYQKEQSKQTFPDVNERFVEMISHAKENLIISRLNDFRIHMGEFVNDSRVQRFILALIVINAIMMGVATFPFVKDNQGVSAKFELIDEIFLIIFTIEAVMQLAYHGWTLFKDAWLVFDLTIVALSWALEGVKVARAFRIFRALRLIARIDVMKNLIIAVTSVIPNLTGIGMLLFLLFYIFAVMFTQLYKDISKQYPRQQQYFVGLPETFFTLFQMMTLDGWKKVLAQAYDEYWWSWILFVAFIVVTAFVFVNLIIAVICDAVHVMGDRGVAGLTGCDEDEITKIRSRDPLELSPRASNLVLWHKLREIERSIDEIVSIQNQMVMLMDKLARSG</sequence>
<evidence type="ECO:0000313" key="9">
    <source>
        <dbReference type="Proteomes" id="UP001530400"/>
    </source>
</evidence>
<dbReference type="EMBL" id="JALLPJ020000334">
    <property type="protein sequence ID" value="KAL3795096.1"/>
    <property type="molecule type" value="Genomic_DNA"/>
</dbReference>
<dbReference type="SUPFAM" id="SSF81324">
    <property type="entry name" value="Voltage-gated potassium channels"/>
    <property type="match status" value="2"/>
</dbReference>
<protein>
    <recommendedName>
        <fullName evidence="7">Ion transport domain-containing protein</fullName>
    </recommendedName>
</protein>
<feature type="transmembrane region" description="Helical" evidence="6">
    <location>
        <begin position="569"/>
        <end position="589"/>
    </location>
</feature>
<dbReference type="InterPro" id="IPR005821">
    <property type="entry name" value="Ion_trans_dom"/>
</dbReference>
<evidence type="ECO:0000259" key="7">
    <source>
        <dbReference type="Pfam" id="PF00520"/>
    </source>
</evidence>
<feature type="transmembrane region" description="Helical" evidence="6">
    <location>
        <begin position="226"/>
        <end position="247"/>
    </location>
</feature>
<dbReference type="InterPro" id="IPR043203">
    <property type="entry name" value="VGCC_Ca_Na"/>
</dbReference>
<evidence type="ECO:0000313" key="8">
    <source>
        <dbReference type="EMBL" id="KAL3795096.1"/>
    </source>
</evidence>
<reference evidence="8 9" key="1">
    <citation type="submission" date="2024-10" db="EMBL/GenBank/DDBJ databases">
        <title>Updated reference genomes for cyclostephanoid diatoms.</title>
        <authorList>
            <person name="Roberts W.R."/>
            <person name="Alverson A.J."/>
        </authorList>
    </citation>
    <scope>NUCLEOTIDE SEQUENCE [LARGE SCALE GENOMIC DNA]</scope>
    <source>
        <strain evidence="8 9">AJA010-31</strain>
    </source>
</reference>
<comment type="subcellular location">
    <subcellularLocation>
        <location evidence="1">Membrane</location>
        <topology evidence="1">Multi-pass membrane protein</topology>
    </subcellularLocation>
</comment>
<dbReference type="Proteomes" id="UP001530400">
    <property type="component" value="Unassembled WGS sequence"/>
</dbReference>
<keyword evidence="3 6" id="KW-1133">Transmembrane helix</keyword>
<proteinExistence type="predicted"/>
<keyword evidence="9" id="KW-1185">Reference proteome</keyword>
<feature type="transmembrane region" description="Helical" evidence="6">
    <location>
        <begin position="716"/>
        <end position="737"/>
    </location>
</feature>
<feature type="transmembrane region" description="Helical" evidence="6">
    <location>
        <begin position="749"/>
        <end position="774"/>
    </location>
</feature>
<dbReference type="Gene3D" id="1.10.287.70">
    <property type="match status" value="2"/>
</dbReference>
<evidence type="ECO:0000256" key="1">
    <source>
        <dbReference type="ARBA" id="ARBA00004141"/>
    </source>
</evidence>
<dbReference type="Pfam" id="PF00520">
    <property type="entry name" value="Ion_trans"/>
    <property type="match status" value="2"/>
</dbReference>
<dbReference type="GO" id="GO:0016020">
    <property type="term" value="C:membrane"/>
    <property type="evidence" value="ECO:0007669"/>
    <property type="project" value="UniProtKB-SubCell"/>
</dbReference>
<feature type="region of interest" description="Disordered" evidence="5">
    <location>
        <begin position="489"/>
        <end position="513"/>
    </location>
</feature>
<comment type="caution">
    <text evidence="8">The sequence shown here is derived from an EMBL/GenBank/DDBJ whole genome shotgun (WGS) entry which is preliminary data.</text>
</comment>
<evidence type="ECO:0000256" key="4">
    <source>
        <dbReference type="ARBA" id="ARBA00023136"/>
    </source>
</evidence>
<gene>
    <name evidence="8" type="ORF">ACHAWO_009259</name>
</gene>
<dbReference type="InterPro" id="IPR027359">
    <property type="entry name" value="Volt_channel_dom_sf"/>
</dbReference>
<organism evidence="8 9">
    <name type="scientific">Cyclotella atomus</name>
    <dbReference type="NCBI Taxonomy" id="382360"/>
    <lineage>
        <taxon>Eukaryota</taxon>
        <taxon>Sar</taxon>
        <taxon>Stramenopiles</taxon>
        <taxon>Ochrophyta</taxon>
        <taxon>Bacillariophyta</taxon>
        <taxon>Coscinodiscophyceae</taxon>
        <taxon>Thalassiosirophycidae</taxon>
        <taxon>Stephanodiscales</taxon>
        <taxon>Stephanodiscaceae</taxon>
        <taxon>Cyclotella</taxon>
    </lineage>
</organism>
<feature type="domain" description="Ion transport" evidence="7">
    <location>
        <begin position="165"/>
        <end position="375"/>
    </location>
</feature>
<keyword evidence="4 6" id="KW-0472">Membrane</keyword>
<feature type="transmembrane region" description="Helical" evidence="6">
    <location>
        <begin position="629"/>
        <end position="649"/>
    </location>
</feature>
<accession>A0ABD3Q686</accession>
<feature type="transmembrane region" description="Helical" evidence="6">
    <location>
        <begin position="268"/>
        <end position="294"/>
    </location>
</feature>
<feature type="transmembrane region" description="Helical" evidence="6">
    <location>
        <begin position="685"/>
        <end position="704"/>
    </location>
</feature>
<dbReference type="PANTHER" id="PTHR10037:SF62">
    <property type="entry name" value="SODIUM CHANNEL PROTEIN 60E"/>
    <property type="match status" value="1"/>
</dbReference>
<feature type="domain" description="Ion transport" evidence="7">
    <location>
        <begin position="567"/>
        <end position="779"/>
    </location>
</feature>
<evidence type="ECO:0000256" key="6">
    <source>
        <dbReference type="SAM" id="Phobius"/>
    </source>
</evidence>
<feature type="transmembrane region" description="Helical" evidence="6">
    <location>
        <begin position="346"/>
        <end position="371"/>
    </location>
</feature>